<dbReference type="Pfam" id="PF24292">
    <property type="entry name" value="DUF7479"/>
    <property type="match status" value="1"/>
</dbReference>
<dbReference type="AlphaFoldDB" id="A0A212K9G4"/>
<dbReference type="NCBIfam" id="NF045645">
    <property type="entry name" value="DVU_1557_fam"/>
    <property type="match status" value="1"/>
</dbReference>
<name>A0A212K9G4_9BACT</name>
<accession>A0A212K9G4</accession>
<feature type="domain" description="DUF7479" evidence="1">
    <location>
        <begin position="13"/>
        <end position="71"/>
    </location>
</feature>
<dbReference type="EMBL" id="FLUP01000001">
    <property type="protein sequence ID" value="SBW08238.1"/>
    <property type="molecule type" value="Genomic_DNA"/>
</dbReference>
<organism evidence="2">
    <name type="scientific">uncultured Desulfovibrio sp</name>
    <dbReference type="NCBI Taxonomy" id="167968"/>
    <lineage>
        <taxon>Bacteria</taxon>
        <taxon>Pseudomonadati</taxon>
        <taxon>Thermodesulfobacteriota</taxon>
        <taxon>Desulfovibrionia</taxon>
        <taxon>Desulfovibrionales</taxon>
        <taxon>Desulfovibrionaceae</taxon>
        <taxon>Desulfovibrio</taxon>
        <taxon>environmental samples</taxon>
    </lineage>
</organism>
<reference evidence="2" key="1">
    <citation type="submission" date="2016-04" db="EMBL/GenBank/DDBJ databases">
        <authorList>
            <person name="Evans L.H."/>
            <person name="Alamgir A."/>
            <person name="Owens N."/>
            <person name="Weber N.D."/>
            <person name="Virtaneva K."/>
            <person name="Barbian K."/>
            <person name="Babar A."/>
            <person name="Rosenke K."/>
        </authorList>
    </citation>
    <scope>NUCLEOTIDE SEQUENCE</scope>
    <source>
        <strain evidence="2">92-2</strain>
    </source>
</reference>
<sequence>MSMGPNYGPDGGQWVCGRCRVALEQVKVPVFYLNSAFDVFLPRCPKCGLTQVPKSLAEGKMLEVEALLEDK</sequence>
<protein>
    <recommendedName>
        <fullName evidence="1">DUF7479 domain-containing protein</fullName>
    </recommendedName>
</protein>
<evidence type="ECO:0000259" key="1">
    <source>
        <dbReference type="Pfam" id="PF24292"/>
    </source>
</evidence>
<proteinExistence type="predicted"/>
<gene>
    <name evidence="2" type="ORF">KM92DES2_12457</name>
</gene>
<evidence type="ECO:0000313" key="2">
    <source>
        <dbReference type="EMBL" id="SBW08238.1"/>
    </source>
</evidence>
<dbReference type="InterPro" id="IPR054656">
    <property type="entry name" value="DVU_1557-like"/>
</dbReference>
<dbReference type="InterPro" id="IPR055902">
    <property type="entry name" value="DUF7479"/>
</dbReference>
<dbReference type="RefSeq" id="WP_192113326.1">
    <property type="nucleotide sequence ID" value="NZ_CABUEN010000004.1"/>
</dbReference>